<gene>
    <name evidence="2" type="ORF">SKAU_G00245420</name>
</gene>
<evidence type="ECO:0000313" key="2">
    <source>
        <dbReference type="EMBL" id="KAJ8349412.1"/>
    </source>
</evidence>
<keyword evidence="1" id="KW-0732">Signal</keyword>
<feature type="chain" id="PRO_5040128698" description="Secreted protein" evidence="1">
    <location>
        <begin position="23"/>
        <end position="98"/>
    </location>
</feature>
<dbReference type="AlphaFoldDB" id="A0A9Q1F274"/>
<keyword evidence="3" id="KW-1185">Reference proteome</keyword>
<dbReference type="EMBL" id="JAINUF010000009">
    <property type="protein sequence ID" value="KAJ8349412.1"/>
    <property type="molecule type" value="Genomic_DNA"/>
</dbReference>
<organism evidence="2 3">
    <name type="scientific">Synaphobranchus kaupii</name>
    <name type="common">Kaup's arrowtooth eel</name>
    <dbReference type="NCBI Taxonomy" id="118154"/>
    <lineage>
        <taxon>Eukaryota</taxon>
        <taxon>Metazoa</taxon>
        <taxon>Chordata</taxon>
        <taxon>Craniata</taxon>
        <taxon>Vertebrata</taxon>
        <taxon>Euteleostomi</taxon>
        <taxon>Actinopterygii</taxon>
        <taxon>Neopterygii</taxon>
        <taxon>Teleostei</taxon>
        <taxon>Anguilliformes</taxon>
        <taxon>Synaphobranchidae</taxon>
        <taxon>Synaphobranchus</taxon>
    </lineage>
</organism>
<accession>A0A9Q1F274</accession>
<dbReference type="Proteomes" id="UP001152622">
    <property type="component" value="Chromosome 9"/>
</dbReference>
<protein>
    <recommendedName>
        <fullName evidence="4">Secreted protein</fullName>
    </recommendedName>
</protein>
<evidence type="ECO:0000256" key="1">
    <source>
        <dbReference type="SAM" id="SignalP"/>
    </source>
</evidence>
<name>A0A9Q1F274_SYNKA</name>
<comment type="caution">
    <text evidence="2">The sequence shown here is derived from an EMBL/GenBank/DDBJ whole genome shotgun (WGS) entry which is preliminary data.</text>
</comment>
<proteinExistence type="predicted"/>
<feature type="signal peptide" evidence="1">
    <location>
        <begin position="1"/>
        <end position="22"/>
    </location>
</feature>
<reference evidence="2" key="1">
    <citation type="journal article" date="2023" name="Science">
        <title>Genome structures resolve the early diversification of teleost fishes.</title>
        <authorList>
            <person name="Parey E."/>
            <person name="Louis A."/>
            <person name="Montfort J."/>
            <person name="Bouchez O."/>
            <person name="Roques C."/>
            <person name="Iampietro C."/>
            <person name="Lluch J."/>
            <person name="Castinel A."/>
            <person name="Donnadieu C."/>
            <person name="Desvignes T."/>
            <person name="Floi Bucao C."/>
            <person name="Jouanno E."/>
            <person name="Wen M."/>
            <person name="Mejri S."/>
            <person name="Dirks R."/>
            <person name="Jansen H."/>
            <person name="Henkel C."/>
            <person name="Chen W.J."/>
            <person name="Zahm M."/>
            <person name="Cabau C."/>
            <person name="Klopp C."/>
            <person name="Thompson A.W."/>
            <person name="Robinson-Rechavi M."/>
            <person name="Braasch I."/>
            <person name="Lecointre G."/>
            <person name="Bobe J."/>
            <person name="Postlethwait J.H."/>
            <person name="Berthelot C."/>
            <person name="Roest Crollius H."/>
            <person name="Guiguen Y."/>
        </authorList>
    </citation>
    <scope>NUCLEOTIDE SEQUENCE</scope>
    <source>
        <strain evidence="2">WJC10195</strain>
    </source>
</reference>
<evidence type="ECO:0008006" key="4">
    <source>
        <dbReference type="Google" id="ProtNLM"/>
    </source>
</evidence>
<evidence type="ECO:0000313" key="3">
    <source>
        <dbReference type="Proteomes" id="UP001152622"/>
    </source>
</evidence>
<sequence>MKRTQLELVLTVFCLVLSSAKGSVANTRLTPQSYCNQRVPQGQTSKERKGRLLKTTCLWCGVFSQRKLAISIKRRHGESRVLLLRCWGRSNTGTADAM</sequence>